<sequence length="555" mass="66068">MIERTPIHQRQEKINQIKSIVEKSVAQKKRLRNLERFERELSQNRFLSGYQIRHFIDRSKETIDDMQLNQLRAEIQALEEKIERNGNLIASYLKAIQSFDRLDQNSRSYYAEQLASIWMNSKDLEGQVIPFFEKIELEHIKKGGKPWKRMDQKDKDEQKNPVLDESSNPDDIEFQRYLEGKAMLTNSRRNDYLSQIKALEGETKRRKIEAIKKMITDEEKRVNLQNKKNELKQTLHETFQFLTVEDFEKLVGAIESSKDEHQLDKVRKQASQLNEEHRLFITSVEHVSFKITQSHKISEKDKAILRQKLQNAQERSDSIELAQILKEIETLELKGQKKNPAINQGDKKKIKPKVKLKEPLLYSGWQGLEGRSSYRDENLKLVKVQWKTISGSKYYFHENATMIRGWRKIENKWYFFEKSGAMATGWKKDKNKWYYLEPSGMMATGWKRINQKWYYLEPSGSMVTGWKQINQKWYYFESSGAMATGWKKVRRDWYYLESSGSMKTGWKHYKNQWYYLKKSGRMAVGTLTINTTQYHFFTITTMFPFFKEHPPLSFE</sequence>
<dbReference type="SUPFAM" id="SSF69360">
    <property type="entry name" value="Cell wall binding repeat"/>
    <property type="match status" value="1"/>
</dbReference>
<evidence type="ECO:0000256" key="2">
    <source>
        <dbReference type="PROSITE-ProRule" id="PRU00591"/>
    </source>
</evidence>
<dbReference type="AlphaFoldDB" id="A0A3Q8S2X4"/>
<evidence type="ECO:0000256" key="3">
    <source>
        <dbReference type="SAM" id="Coils"/>
    </source>
</evidence>
<dbReference type="RefSeq" id="WP_125164574.1">
    <property type="nucleotide sequence ID" value="NZ_CP034234.1"/>
</dbReference>
<reference evidence="5 6" key="1">
    <citation type="journal article" date="2020" name="Int. J. Syst. Evol. Microbiol.">
        <title>Description of Erysipelothrix piscisicarius sp. nov., an emergent fish pathogen, and assessment of virulence using a tiger barb (Puntigrus tetrazona) infection model.</title>
        <authorList>
            <person name="Pomaranski E.K."/>
            <person name="Griffin M.J."/>
            <person name="Camus A.C."/>
            <person name="Armwood A.R."/>
            <person name="Shelley J."/>
            <person name="Waldbieser G.C."/>
            <person name="LaFrentz B.R."/>
            <person name="Garcia J.C."/>
            <person name="Yanong R."/>
            <person name="Soto E."/>
        </authorList>
    </citation>
    <scope>NUCLEOTIDE SEQUENCE [LARGE SCALE GENOMIC DNA]</scope>
    <source>
        <strain evidence="5 6">15TAL0474</strain>
    </source>
</reference>
<feature type="repeat" description="Cell wall-binding" evidence="2">
    <location>
        <begin position="423"/>
        <end position="442"/>
    </location>
</feature>
<dbReference type="InterPro" id="IPR018337">
    <property type="entry name" value="Cell_wall/Cho-bd_repeat"/>
</dbReference>
<accession>A0A3Q8S2X4</accession>
<feature type="repeat" description="Cell wall-binding" evidence="2">
    <location>
        <begin position="503"/>
        <end position="522"/>
    </location>
</feature>
<dbReference type="KEGG" id="eri:EEI45_06305"/>
<dbReference type="Pfam" id="PF19127">
    <property type="entry name" value="Choline_bind_3"/>
    <property type="match status" value="2"/>
</dbReference>
<dbReference type="Gene3D" id="2.10.270.10">
    <property type="entry name" value="Cholin Binding"/>
    <property type="match status" value="3"/>
</dbReference>
<evidence type="ECO:0000313" key="5">
    <source>
        <dbReference type="EMBL" id="AZK44401.1"/>
    </source>
</evidence>
<feature type="coiled-coil region" evidence="3">
    <location>
        <begin position="214"/>
        <end position="322"/>
    </location>
</feature>
<keyword evidence="3" id="KW-0175">Coiled coil</keyword>
<keyword evidence="6" id="KW-1185">Reference proteome</keyword>
<dbReference type="PROSITE" id="PS51170">
    <property type="entry name" value="CW"/>
    <property type="match status" value="6"/>
</dbReference>
<dbReference type="Pfam" id="PF01473">
    <property type="entry name" value="Choline_bind_1"/>
    <property type="match status" value="1"/>
</dbReference>
<feature type="repeat" description="Cell wall-binding" evidence="2">
    <location>
        <begin position="403"/>
        <end position="422"/>
    </location>
</feature>
<gene>
    <name evidence="5" type="ORF">EEI45_06305</name>
</gene>
<name>A0A3Q8S2X4_9FIRM</name>
<evidence type="ECO:0000313" key="6">
    <source>
        <dbReference type="Proteomes" id="UP000278804"/>
    </source>
</evidence>
<evidence type="ECO:0000256" key="4">
    <source>
        <dbReference type="SAM" id="MobiDB-lite"/>
    </source>
</evidence>
<keyword evidence="1" id="KW-0677">Repeat</keyword>
<feature type="repeat" description="Cell wall-binding" evidence="2">
    <location>
        <begin position="443"/>
        <end position="462"/>
    </location>
</feature>
<organism evidence="5 6">
    <name type="scientific">Erysipelothrix piscisicarius</name>
    <dbReference type="NCBI Taxonomy" id="2485784"/>
    <lineage>
        <taxon>Bacteria</taxon>
        <taxon>Bacillati</taxon>
        <taxon>Bacillota</taxon>
        <taxon>Erysipelotrichia</taxon>
        <taxon>Erysipelotrichales</taxon>
        <taxon>Erysipelotrichaceae</taxon>
        <taxon>Erysipelothrix</taxon>
    </lineage>
</organism>
<proteinExistence type="predicted"/>
<feature type="repeat" description="Cell wall-binding" evidence="2">
    <location>
        <begin position="483"/>
        <end position="502"/>
    </location>
</feature>
<feature type="compositionally biased region" description="Basic and acidic residues" evidence="4">
    <location>
        <begin position="148"/>
        <end position="159"/>
    </location>
</feature>
<dbReference type="EMBL" id="CP034234">
    <property type="protein sequence ID" value="AZK44401.1"/>
    <property type="molecule type" value="Genomic_DNA"/>
</dbReference>
<feature type="region of interest" description="Disordered" evidence="4">
    <location>
        <begin position="145"/>
        <end position="169"/>
    </location>
</feature>
<protein>
    <submittedName>
        <fullName evidence="5">Choline-binding protein</fullName>
    </submittedName>
</protein>
<feature type="repeat" description="Cell wall-binding" evidence="2">
    <location>
        <begin position="463"/>
        <end position="482"/>
    </location>
</feature>
<evidence type="ECO:0000256" key="1">
    <source>
        <dbReference type="ARBA" id="ARBA00022737"/>
    </source>
</evidence>
<dbReference type="Proteomes" id="UP000278804">
    <property type="component" value="Chromosome"/>
</dbReference>